<name>A0AAP9KSU1_9BACL</name>
<protein>
    <submittedName>
        <fullName evidence="1">Uncharacterized protein</fullName>
    </submittedName>
</protein>
<dbReference type="EMBL" id="CP046314">
    <property type="protein sequence ID" value="QGS08831.1"/>
    <property type="molecule type" value="Genomic_DNA"/>
</dbReference>
<evidence type="ECO:0000313" key="2">
    <source>
        <dbReference type="Proteomes" id="UP000425411"/>
    </source>
</evidence>
<accession>A0AAP9KSU1</accession>
<reference evidence="1 2" key="1">
    <citation type="submission" date="2019-11" db="EMBL/GenBank/DDBJ databases">
        <title>FDA dAtabase for Regulatory Grade micrObial Sequences (FDA-ARGOS): Supporting development and validation of Infectious Disease Dx tests.</title>
        <authorList>
            <person name="Turner S."/>
            <person name="Byrd R."/>
            <person name="Tallon L."/>
            <person name="Sadzewicz L."/>
            <person name="Vavikolanu K."/>
            <person name="Mehta A."/>
            <person name="Aluvathingal J."/>
            <person name="Nadendla S."/>
            <person name="Myers T."/>
            <person name="Yan Y."/>
            <person name="Sichtig H."/>
        </authorList>
    </citation>
    <scope>NUCLEOTIDE SEQUENCE [LARGE SCALE GENOMIC DNA]</scope>
    <source>
        <strain evidence="1 2">FDAARGOS_741</strain>
    </source>
</reference>
<proteinExistence type="predicted"/>
<dbReference type="AlphaFoldDB" id="A0AAP9KSU1"/>
<keyword evidence="2" id="KW-1185">Reference proteome</keyword>
<dbReference type="RefSeq" id="WP_004633142.1">
    <property type="nucleotide sequence ID" value="NZ_CP046314.1"/>
</dbReference>
<dbReference type="Proteomes" id="UP000425411">
    <property type="component" value="Chromosome"/>
</dbReference>
<organism evidence="1 2">
    <name type="scientific">Gemella morbillorum</name>
    <dbReference type="NCBI Taxonomy" id="29391"/>
    <lineage>
        <taxon>Bacteria</taxon>
        <taxon>Bacillati</taxon>
        <taxon>Bacillota</taxon>
        <taxon>Bacilli</taxon>
        <taxon>Bacillales</taxon>
        <taxon>Gemellaceae</taxon>
        <taxon>Gemella</taxon>
    </lineage>
</organism>
<evidence type="ECO:0000313" key="1">
    <source>
        <dbReference type="EMBL" id="QGS08831.1"/>
    </source>
</evidence>
<gene>
    <name evidence="1" type="ORF">FOC49_02500</name>
</gene>
<sequence length="99" mass="11306">MNKQEIIKRIEDIEQGLTSLQLTMELLSTHAEVIQMFTNDDLSSLNIPTDVLCNHWDKVKDGCNLHKLTCAIAINSSEELSNICYEKLDELKKVIKDVM</sequence>